<sequence>LQFVLESLMTAAAAFLISCVLAGPAIRGAGAMAEELTAPGEGEQAYSAEVVSYNLEIEKVAADRITLDTQMDGGTLLITAVLVCGISAGSAMAASVKNFRKNPKEMLEVI</sequence>
<dbReference type="Proteomes" id="UP000824169">
    <property type="component" value="Unassembled WGS sequence"/>
</dbReference>
<evidence type="ECO:0000256" key="2">
    <source>
        <dbReference type="SAM" id="SignalP"/>
    </source>
</evidence>
<evidence type="ECO:0000256" key="1">
    <source>
        <dbReference type="SAM" id="Phobius"/>
    </source>
</evidence>
<protein>
    <recommendedName>
        <fullName evidence="5">Sodium:proton antiporter</fullName>
    </recommendedName>
</protein>
<proteinExistence type="predicted"/>
<reference evidence="3" key="1">
    <citation type="submission" date="2020-10" db="EMBL/GenBank/DDBJ databases">
        <authorList>
            <person name="Gilroy R."/>
        </authorList>
    </citation>
    <scope>NUCLEOTIDE SEQUENCE</scope>
    <source>
        <strain evidence="3">CHK188-20938</strain>
    </source>
</reference>
<reference evidence="3" key="2">
    <citation type="journal article" date="2021" name="PeerJ">
        <title>Extensive microbial diversity within the chicken gut microbiome revealed by metagenomics and culture.</title>
        <authorList>
            <person name="Gilroy R."/>
            <person name="Ravi A."/>
            <person name="Getino M."/>
            <person name="Pursley I."/>
            <person name="Horton D.L."/>
            <person name="Alikhan N.F."/>
            <person name="Baker D."/>
            <person name="Gharbi K."/>
            <person name="Hall N."/>
            <person name="Watson M."/>
            <person name="Adriaenssens E.M."/>
            <person name="Foster-Nyarko E."/>
            <person name="Jarju S."/>
            <person name="Secka A."/>
            <person name="Antonio M."/>
            <person name="Oren A."/>
            <person name="Chaudhuri R.R."/>
            <person name="La Ragione R."/>
            <person name="Hildebrand F."/>
            <person name="Pallen M.J."/>
        </authorList>
    </citation>
    <scope>NUCLEOTIDE SEQUENCE</scope>
    <source>
        <strain evidence="3">CHK188-20938</strain>
    </source>
</reference>
<keyword evidence="1" id="KW-1133">Transmembrane helix</keyword>
<feature type="signal peptide" evidence="2">
    <location>
        <begin position="1"/>
        <end position="22"/>
    </location>
</feature>
<feature type="transmembrane region" description="Helical" evidence="1">
    <location>
        <begin position="76"/>
        <end position="96"/>
    </location>
</feature>
<name>A0A9D1P1J9_9FIRM</name>
<evidence type="ECO:0000313" key="4">
    <source>
        <dbReference type="Proteomes" id="UP000824169"/>
    </source>
</evidence>
<keyword evidence="2" id="KW-0732">Signal</keyword>
<keyword evidence="1" id="KW-0812">Transmembrane</keyword>
<dbReference type="EMBL" id="DVOO01000011">
    <property type="protein sequence ID" value="HIV24779.1"/>
    <property type="molecule type" value="Genomic_DNA"/>
</dbReference>
<keyword evidence="1" id="KW-0472">Membrane</keyword>
<feature type="non-terminal residue" evidence="3">
    <location>
        <position position="1"/>
    </location>
</feature>
<gene>
    <name evidence="3" type="ORF">IAB71_03180</name>
</gene>
<evidence type="ECO:0000313" key="3">
    <source>
        <dbReference type="EMBL" id="HIV24779.1"/>
    </source>
</evidence>
<feature type="chain" id="PRO_5038669256" description="Sodium:proton antiporter" evidence="2">
    <location>
        <begin position="23"/>
        <end position="110"/>
    </location>
</feature>
<evidence type="ECO:0008006" key="5">
    <source>
        <dbReference type="Google" id="ProtNLM"/>
    </source>
</evidence>
<accession>A0A9D1P1J9</accession>
<organism evidence="3 4">
    <name type="scientific">Candidatus Scatomonas pullistercoris</name>
    <dbReference type="NCBI Taxonomy" id="2840920"/>
    <lineage>
        <taxon>Bacteria</taxon>
        <taxon>Bacillati</taxon>
        <taxon>Bacillota</taxon>
        <taxon>Clostridia</taxon>
        <taxon>Lachnospirales</taxon>
        <taxon>Lachnospiraceae</taxon>
        <taxon>Lachnospiraceae incertae sedis</taxon>
        <taxon>Candidatus Scatomonas</taxon>
    </lineage>
</organism>
<dbReference type="AlphaFoldDB" id="A0A9D1P1J9"/>
<comment type="caution">
    <text evidence="3">The sequence shown here is derived from an EMBL/GenBank/DDBJ whole genome shotgun (WGS) entry which is preliminary data.</text>
</comment>